<accession>A0AAV6GUM4</accession>
<dbReference type="AlphaFoldDB" id="A0AAV6GUM4"/>
<keyword evidence="2" id="KW-0547">Nucleotide-binding</keyword>
<evidence type="ECO:0000256" key="3">
    <source>
        <dbReference type="ARBA" id="ARBA00023134"/>
    </source>
</evidence>
<dbReference type="PROSITE" id="PS51720">
    <property type="entry name" value="G_AIG1"/>
    <property type="match status" value="2"/>
</dbReference>
<name>A0AAV6GUM4_9TELE</name>
<dbReference type="PANTHER" id="PTHR10903">
    <property type="entry name" value="GTPASE, IMAP FAMILY MEMBER-RELATED"/>
    <property type="match status" value="1"/>
</dbReference>
<keyword evidence="3" id="KW-0342">GTP-binding</keyword>
<dbReference type="InterPro" id="IPR045058">
    <property type="entry name" value="GIMA/IAN/Toc"/>
</dbReference>
<dbReference type="Gene3D" id="3.40.50.300">
    <property type="entry name" value="P-loop containing nucleotide triphosphate hydrolases"/>
    <property type="match status" value="2"/>
</dbReference>
<keyword evidence="6" id="KW-0812">Transmembrane</keyword>
<dbReference type="SUPFAM" id="SSF52540">
    <property type="entry name" value="P-loop containing nucleoside triphosphate hydrolases"/>
    <property type="match status" value="2"/>
</dbReference>
<gene>
    <name evidence="8" type="ORF">AALO_G00103180</name>
</gene>
<dbReference type="Pfam" id="PF04548">
    <property type="entry name" value="AIG1"/>
    <property type="match status" value="2"/>
</dbReference>
<proteinExistence type="inferred from homology"/>
<feature type="region of interest" description="Disordered" evidence="5">
    <location>
        <begin position="372"/>
        <end position="398"/>
    </location>
</feature>
<feature type="domain" description="AIG1-type G" evidence="7">
    <location>
        <begin position="64"/>
        <end position="261"/>
    </location>
</feature>
<feature type="domain" description="AIG1-type G" evidence="7">
    <location>
        <begin position="425"/>
        <end position="645"/>
    </location>
</feature>
<feature type="region of interest" description="Disordered" evidence="5">
    <location>
        <begin position="592"/>
        <end position="614"/>
    </location>
</feature>
<dbReference type="PANTHER" id="PTHR10903:SF167">
    <property type="entry name" value="GTPASE IMAP FAMILY MEMBER 6-RELATED"/>
    <property type="match status" value="1"/>
</dbReference>
<dbReference type="FunFam" id="3.40.50.300:FF:002274">
    <property type="entry name" value="Si:dkeyp-69e1.8"/>
    <property type="match status" value="1"/>
</dbReference>
<evidence type="ECO:0000256" key="2">
    <source>
        <dbReference type="ARBA" id="ARBA00022741"/>
    </source>
</evidence>
<keyword evidence="9" id="KW-1185">Reference proteome</keyword>
<dbReference type="InterPro" id="IPR006703">
    <property type="entry name" value="G_AIG1"/>
</dbReference>
<dbReference type="InterPro" id="IPR027417">
    <property type="entry name" value="P-loop_NTPase"/>
</dbReference>
<organism evidence="8 9">
    <name type="scientific">Alosa alosa</name>
    <name type="common">allis shad</name>
    <dbReference type="NCBI Taxonomy" id="278164"/>
    <lineage>
        <taxon>Eukaryota</taxon>
        <taxon>Metazoa</taxon>
        <taxon>Chordata</taxon>
        <taxon>Craniata</taxon>
        <taxon>Vertebrata</taxon>
        <taxon>Euteleostomi</taxon>
        <taxon>Actinopterygii</taxon>
        <taxon>Neopterygii</taxon>
        <taxon>Teleostei</taxon>
        <taxon>Clupei</taxon>
        <taxon>Clupeiformes</taxon>
        <taxon>Clupeoidei</taxon>
        <taxon>Clupeidae</taxon>
        <taxon>Alosa</taxon>
    </lineage>
</organism>
<feature type="region of interest" description="Disordered" evidence="5">
    <location>
        <begin position="279"/>
        <end position="339"/>
    </location>
</feature>
<protein>
    <recommendedName>
        <fullName evidence="7">AIG1-type G domain-containing protein</fullName>
    </recommendedName>
</protein>
<evidence type="ECO:0000313" key="9">
    <source>
        <dbReference type="Proteomes" id="UP000823561"/>
    </source>
</evidence>
<keyword evidence="6" id="KW-0472">Membrane</keyword>
<evidence type="ECO:0000313" key="8">
    <source>
        <dbReference type="EMBL" id="KAG5278828.1"/>
    </source>
</evidence>
<evidence type="ECO:0000259" key="7">
    <source>
        <dbReference type="PROSITE" id="PS51720"/>
    </source>
</evidence>
<feature type="compositionally biased region" description="Gly residues" evidence="5">
    <location>
        <begin position="597"/>
        <end position="609"/>
    </location>
</feature>
<reference evidence="8" key="1">
    <citation type="submission" date="2020-10" db="EMBL/GenBank/DDBJ databases">
        <title>Chromosome-scale genome assembly of the Allis shad, Alosa alosa.</title>
        <authorList>
            <person name="Margot Z."/>
            <person name="Christophe K."/>
            <person name="Cabau C."/>
            <person name="Louis A."/>
            <person name="Berthelot C."/>
            <person name="Parey E."/>
            <person name="Roest Crollius H."/>
            <person name="Montfort J."/>
            <person name="Robinson-Rechavi M."/>
            <person name="Bucao C."/>
            <person name="Bouchez O."/>
            <person name="Gislard M."/>
            <person name="Lluch J."/>
            <person name="Milhes M."/>
            <person name="Lampietro C."/>
            <person name="Lopez Roques C."/>
            <person name="Donnadieu C."/>
            <person name="Braasch I."/>
            <person name="Desvignes T."/>
            <person name="Postlethwait J."/>
            <person name="Bobe J."/>
            <person name="Guiguen Y."/>
        </authorList>
    </citation>
    <scope>NUCLEOTIDE SEQUENCE</scope>
    <source>
        <strain evidence="8">M-15738</strain>
        <tissue evidence="8">Blood</tissue>
    </source>
</reference>
<evidence type="ECO:0000256" key="6">
    <source>
        <dbReference type="SAM" id="Phobius"/>
    </source>
</evidence>
<keyword evidence="6" id="KW-1133">Transmembrane helix</keyword>
<evidence type="ECO:0000256" key="5">
    <source>
        <dbReference type="SAM" id="MobiDB-lite"/>
    </source>
</evidence>
<comment type="similarity">
    <text evidence="1">Belongs to the TRAFAC class TrmE-Era-EngA-EngB-Septin-like GTPase superfamily. AIG1/Toc34/Toc159-like paraseptin GTPase family. IAN subfamily.</text>
</comment>
<dbReference type="GO" id="GO:0005525">
    <property type="term" value="F:GTP binding"/>
    <property type="evidence" value="ECO:0007669"/>
    <property type="project" value="UniProtKB-KW"/>
</dbReference>
<sequence length="797" mass="87257">MSDLRIITCVTPQVSFGTGVDVLYLGTQSDKIIDNYNRSLRRAETFSTGTVDMSTEWDRAHPGSVELRLVLVGTFDCGKTLTADTLLGQKSSEGQDSPRSCVLRRGLSHARRLTLVEAPRWYWSGGRLESSVKEETRHALSLAAPAPHAFLLLIPVSQFTDMEQRAPQELQEVFGREVLQHTLVVLTCGDYLVGRTAEEYLAKEDQGLREVIALCEGRYHVMNNRQPEDREQVKQLLEKVERMVAQKGGCYVQGVPLPEVVTPGLTEEVVMETQRGVNAERPGSAGGAGADHTDSAQATEIDGAEALRREKERGERARLEKEREEKEREEKKRRETEKEKLNEKLEEWKRGKLEKEKEGNMSPQKQQLLEQQRTYEDKQQKTKGSSLPTAEGAILSQFSDKTSDKKTLKSIYHRVTTGDDLSPAVPELRLVLLGGSGSGKSAAGNAILGRKEFESRADTGVTQTCEKGRVILGNKRVAVVDTPDWFRSERTPDEVRSQLSSCVALSTPGPHAFLFCVPLHRPSDAGQLQALGALEGVFGAGAVWGHTLVLFTHADRLKEWSGGVARVEEYIASKRPDLLKLVEKCGDRYHILERPGSEGGGGGGGGGGGEEVERRSVEELLEKVEQTVRESGDGHYSCPLYQEADSRVRDRQAELLQVRRERSREHLVTLQEEEEDEAAEVERTRDEAEKSIQLDSVPVLSLPPAQSSSFLRSVGEKVAAGVVAGARKVPKVLAGGALLGGGLGVFLGGLIGGAVGVTGGVALAEVARRKLSSKRTESDGQKVDEKKVVSALEAHVD</sequence>
<keyword evidence="4" id="KW-0175">Coiled coil</keyword>
<feature type="coiled-coil region" evidence="4">
    <location>
        <begin position="653"/>
        <end position="691"/>
    </location>
</feature>
<dbReference type="Proteomes" id="UP000823561">
    <property type="component" value="Chromosome 7"/>
</dbReference>
<comment type="caution">
    <text evidence="8">The sequence shown here is derived from an EMBL/GenBank/DDBJ whole genome shotgun (WGS) entry which is preliminary data.</text>
</comment>
<evidence type="ECO:0000256" key="4">
    <source>
        <dbReference type="SAM" id="Coils"/>
    </source>
</evidence>
<feature type="transmembrane region" description="Helical" evidence="6">
    <location>
        <begin position="737"/>
        <end position="764"/>
    </location>
</feature>
<evidence type="ECO:0000256" key="1">
    <source>
        <dbReference type="ARBA" id="ARBA00008535"/>
    </source>
</evidence>
<dbReference type="EMBL" id="JADWDJ010000007">
    <property type="protein sequence ID" value="KAG5278828.1"/>
    <property type="molecule type" value="Genomic_DNA"/>
</dbReference>
<feature type="compositionally biased region" description="Basic and acidic residues" evidence="5">
    <location>
        <begin position="305"/>
        <end position="339"/>
    </location>
</feature>